<proteinExistence type="predicted"/>
<dbReference type="Gene3D" id="1.20.5.170">
    <property type="match status" value="1"/>
</dbReference>
<evidence type="ECO:0000313" key="2">
    <source>
        <dbReference type="EMBL" id="RRJ66158.1"/>
    </source>
</evidence>
<gene>
    <name evidence="2" type="ORF">EHV15_27010</name>
</gene>
<reference evidence="2 3" key="1">
    <citation type="submission" date="2018-11" db="EMBL/GenBank/DDBJ databases">
        <title>Genome sequencing of Paenibacillus sp. KCOM 3021 (= ChDC PVNT-B20).</title>
        <authorList>
            <person name="Kook J.-K."/>
            <person name="Park S.-N."/>
            <person name="Lim Y.K."/>
        </authorList>
    </citation>
    <scope>NUCLEOTIDE SEQUENCE [LARGE SCALE GENOMIC DNA]</scope>
    <source>
        <strain evidence="2 3">KCOM 3021</strain>
    </source>
</reference>
<evidence type="ECO:0000313" key="3">
    <source>
        <dbReference type="Proteomes" id="UP000267017"/>
    </source>
</evidence>
<evidence type="ECO:0000256" key="1">
    <source>
        <dbReference type="SAM" id="Coils"/>
    </source>
</evidence>
<dbReference type="EMBL" id="RRCN01000001">
    <property type="protein sequence ID" value="RRJ66158.1"/>
    <property type="molecule type" value="Genomic_DNA"/>
</dbReference>
<organism evidence="2 3">
    <name type="scientific">Paenibacillus oralis</name>
    <dbReference type="NCBI Taxonomy" id="2490856"/>
    <lineage>
        <taxon>Bacteria</taxon>
        <taxon>Bacillati</taxon>
        <taxon>Bacillota</taxon>
        <taxon>Bacilli</taxon>
        <taxon>Bacillales</taxon>
        <taxon>Paenibacillaceae</taxon>
        <taxon>Paenibacillus</taxon>
    </lineage>
</organism>
<protein>
    <submittedName>
        <fullName evidence="2">Uncharacterized protein</fullName>
    </submittedName>
</protein>
<keyword evidence="1" id="KW-0175">Coiled coil</keyword>
<sequence length="137" mass="15521">MDAGQIVQLLETVLDAKLKPLQENMTDIKQEMTGLKQEMAVMKEDLSGVKQEVSGIKQELVNVKQNVSGLKSDMTEVKQDIKSLHNKFDLLASDQPDDTLAMLKIMNTKLDNVQKDVTFIHFKVSQHELEINRLKAQ</sequence>
<dbReference type="OrthoDB" id="2680088at2"/>
<name>A0A3P3U964_9BACL</name>
<feature type="coiled-coil region" evidence="1">
    <location>
        <begin position="18"/>
        <end position="66"/>
    </location>
</feature>
<accession>A0A3P3U964</accession>
<dbReference type="RefSeq" id="WP_128633948.1">
    <property type="nucleotide sequence ID" value="NZ_RRCN01000001.1"/>
</dbReference>
<dbReference type="SUPFAM" id="SSF57997">
    <property type="entry name" value="Tropomyosin"/>
    <property type="match status" value="1"/>
</dbReference>
<dbReference type="AlphaFoldDB" id="A0A3P3U964"/>
<dbReference type="Proteomes" id="UP000267017">
    <property type="component" value="Unassembled WGS sequence"/>
</dbReference>
<comment type="caution">
    <text evidence="2">The sequence shown here is derived from an EMBL/GenBank/DDBJ whole genome shotgun (WGS) entry which is preliminary data.</text>
</comment>
<keyword evidence="3" id="KW-1185">Reference proteome</keyword>